<name>A0ABZ2K8F0_9BACT</name>
<proteinExistence type="predicted"/>
<organism evidence="2 3">
    <name type="scientific">Pendulispora brunnea</name>
    <dbReference type="NCBI Taxonomy" id="2905690"/>
    <lineage>
        <taxon>Bacteria</taxon>
        <taxon>Pseudomonadati</taxon>
        <taxon>Myxococcota</taxon>
        <taxon>Myxococcia</taxon>
        <taxon>Myxococcales</taxon>
        <taxon>Sorangiineae</taxon>
        <taxon>Pendulisporaceae</taxon>
        <taxon>Pendulispora</taxon>
    </lineage>
</organism>
<dbReference type="EMBL" id="CP089982">
    <property type="protein sequence ID" value="WXA94369.1"/>
    <property type="molecule type" value="Genomic_DNA"/>
</dbReference>
<evidence type="ECO:0000256" key="1">
    <source>
        <dbReference type="SAM" id="MobiDB-lite"/>
    </source>
</evidence>
<gene>
    <name evidence="2" type="ORF">LZC95_48980</name>
</gene>
<evidence type="ECO:0000313" key="2">
    <source>
        <dbReference type="EMBL" id="WXA94369.1"/>
    </source>
</evidence>
<evidence type="ECO:0000313" key="3">
    <source>
        <dbReference type="Proteomes" id="UP001379533"/>
    </source>
</evidence>
<feature type="region of interest" description="Disordered" evidence="1">
    <location>
        <begin position="262"/>
        <end position="304"/>
    </location>
</feature>
<dbReference type="RefSeq" id="WP_394844975.1">
    <property type="nucleotide sequence ID" value="NZ_CP089982.1"/>
</dbReference>
<protein>
    <submittedName>
        <fullName evidence="2">Uncharacterized protein</fullName>
    </submittedName>
</protein>
<keyword evidence="3" id="KW-1185">Reference proteome</keyword>
<reference evidence="2 3" key="1">
    <citation type="submission" date="2021-12" db="EMBL/GenBank/DDBJ databases">
        <title>Discovery of the Pendulisporaceae a myxobacterial family with distinct sporulation behavior and unique specialized metabolism.</title>
        <authorList>
            <person name="Garcia R."/>
            <person name="Popoff A."/>
            <person name="Bader C.D."/>
            <person name="Loehr J."/>
            <person name="Walesch S."/>
            <person name="Walt C."/>
            <person name="Boldt J."/>
            <person name="Bunk B."/>
            <person name="Haeckl F.J.F.P.J."/>
            <person name="Gunesch A.P."/>
            <person name="Birkelbach J."/>
            <person name="Nuebel U."/>
            <person name="Pietschmann T."/>
            <person name="Bach T."/>
            <person name="Mueller R."/>
        </authorList>
    </citation>
    <scope>NUCLEOTIDE SEQUENCE [LARGE SCALE GENOMIC DNA]</scope>
    <source>
        <strain evidence="2 3">MSr12523</strain>
    </source>
</reference>
<sequence>MAAGCSAPTTRSSSVHIAVPRSPVVPPSAAITSGEACRRLTAANQQLVDAAEAARAEVLAKDRASGDRGLPGEGGLPDKPLQLAPIEQLPPVTGEKACVEAGTGVWSYSLDSYSVDDWRKNATVKAQVAIRFMGKDGRVSAPWHFPTEPDVGGGACCDVYGWLQYDLLPVFDFDSYGVKEVFAFVRHLYPWQAEEQYGAILTVTKDGEISVAEDGLIFDVEDFNKDGRPDLLLHSSKDEECMEDHPEGKCVRAWGPTTVRLSLPDGSFGEEIPYPQEATTSPPQAPESSKPRAPQKKKPSKKRK</sequence>
<dbReference type="Proteomes" id="UP001379533">
    <property type="component" value="Chromosome"/>
</dbReference>
<feature type="compositionally biased region" description="Basic residues" evidence="1">
    <location>
        <begin position="293"/>
        <end position="304"/>
    </location>
</feature>
<feature type="region of interest" description="Disordered" evidence="1">
    <location>
        <begin position="62"/>
        <end position="82"/>
    </location>
</feature>
<accession>A0ABZ2K8F0</accession>